<dbReference type="CDD" id="cd02966">
    <property type="entry name" value="TlpA_like_family"/>
    <property type="match status" value="1"/>
</dbReference>
<organism evidence="8 9">
    <name type="scientific">Streptomyces sp. 900105245</name>
    <dbReference type="NCBI Taxonomy" id="3154379"/>
    <lineage>
        <taxon>Bacteria</taxon>
        <taxon>Bacillati</taxon>
        <taxon>Actinomycetota</taxon>
        <taxon>Actinomycetes</taxon>
        <taxon>Kitasatosporales</taxon>
        <taxon>Streptomycetaceae</taxon>
        <taxon>Streptomyces</taxon>
    </lineage>
</organism>
<accession>A0ABV1U5D9</accession>
<dbReference type="Proteomes" id="UP001470023">
    <property type="component" value="Unassembled WGS sequence"/>
</dbReference>
<dbReference type="InterPro" id="IPR013766">
    <property type="entry name" value="Thioredoxin_domain"/>
</dbReference>
<dbReference type="PANTHER" id="PTHR42852:SF6">
    <property type="entry name" value="THIOL:DISULFIDE INTERCHANGE PROTEIN DSBE"/>
    <property type="match status" value="1"/>
</dbReference>
<protein>
    <submittedName>
        <fullName evidence="8">TlpA disulfide reductase family protein</fullName>
    </submittedName>
</protein>
<dbReference type="EMBL" id="JBEPAZ010000010">
    <property type="protein sequence ID" value="MER6428921.1"/>
    <property type="molecule type" value="Genomic_DNA"/>
</dbReference>
<dbReference type="InterPro" id="IPR017937">
    <property type="entry name" value="Thioredoxin_CS"/>
</dbReference>
<comment type="caution">
    <text evidence="8">The sequence shown here is derived from an EMBL/GenBank/DDBJ whole genome shotgun (WGS) entry which is preliminary data.</text>
</comment>
<evidence type="ECO:0000313" key="8">
    <source>
        <dbReference type="EMBL" id="MER6428921.1"/>
    </source>
</evidence>
<keyword evidence="3" id="KW-0735">Signal-anchor</keyword>
<evidence type="ECO:0000256" key="1">
    <source>
        <dbReference type="ARBA" id="ARBA00004196"/>
    </source>
</evidence>
<feature type="chain" id="PRO_5047458034" evidence="6">
    <location>
        <begin position="23"/>
        <end position="184"/>
    </location>
</feature>
<evidence type="ECO:0000259" key="7">
    <source>
        <dbReference type="PROSITE" id="PS51352"/>
    </source>
</evidence>
<evidence type="ECO:0000256" key="3">
    <source>
        <dbReference type="ARBA" id="ARBA00022968"/>
    </source>
</evidence>
<dbReference type="Gene3D" id="3.40.30.10">
    <property type="entry name" value="Glutaredoxin"/>
    <property type="match status" value="1"/>
</dbReference>
<gene>
    <name evidence="8" type="ORF">ABT272_14380</name>
</gene>
<dbReference type="PANTHER" id="PTHR42852">
    <property type="entry name" value="THIOL:DISULFIDE INTERCHANGE PROTEIN DSBE"/>
    <property type="match status" value="1"/>
</dbReference>
<evidence type="ECO:0000256" key="2">
    <source>
        <dbReference type="ARBA" id="ARBA00022748"/>
    </source>
</evidence>
<dbReference type="PROSITE" id="PS00194">
    <property type="entry name" value="THIOREDOXIN_1"/>
    <property type="match status" value="1"/>
</dbReference>
<dbReference type="InterPro" id="IPR050553">
    <property type="entry name" value="Thioredoxin_ResA/DsbE_sf"/>
</dbReference>
<dbReference type="PROSITE" id="PS51257">
    <property type="entry name" value="PROKAR_LIPOPROTEIN"/>
    <property type="match status" value="1"/>
</dbReference>
<dbReference type="RefSeq" id="WP_073901828.1">
    <property type="nucleotide sequence ID" value="NZ_JBEPAZ010000010.1"/>
</dbReference>
<dbReference type="InterPro" id="IPR036249">
    <property type="entry name" value="Thioredoxin-like_sf"/>
</dbReference>
<keyword evidence="4" id="KW-1015">Disulfide bond</keyword>
<reference evidence="8 9" key="1">
    <citation type="submission" date="2024-06" db="EMBL/GenBank/DDBJ databases">
        <title>The Natural Products Discovery Center: Release of the First 8490 Sequenced Strains for Exploring Actinobacteria Biosynthetic Diversity.</title>
        <authorList>
            <person name="Kalkreuter E."/>
            <person name="Kautsar S.A."/>
            <person name="Yang D."/>
            <person name="Bader C.D."/>
            <person name="Teijaro C.N."/>
            <person name="Fluegel L."/>
            <person name="Davis C.M."/>
            <person name="Simpson J.R."/>
            <person name="Lauterbach L."/>
            <person name="Steele A.D."/>
            <person name="Gui C."/>
            <person name="Meng S."/>
            <person name="Li G."/>
            <person name="Viehrig K."/>
            <person name="Ye F."/>
            <person name="Su P."/>
            <person name="Kiefer A.F."/>
            <person name="Nichols A."/>
            <person name="Cepeda A.J."/>
            <person name="Yan W."/>
            <person name="Fan B."/>
            <person name="Jiang Y."/>
            <person name="Adhikari A."/>
            <person name="Zheng C.-J."/>
            <person name="Schuster L."/>
            <person name="Cowan T.M."/>
            <person name="Smanski M.J."/>
            <person name="Chevrette M.G."/>
            <person name="De Carvalho L.P.S."/>
            <person name="Shen B."/>
        </authorList>
    </citation>
    <scope>NUCLEOTIDE SEQUENCE [LARGE SCALE GENOMIC DNA]</scope>
    <source>
        <strain evidence="8 9">NPDC001166</strain>
    </source>
</reference>
<sequence>MRRHRPLPLLALLLALAGCAPATEPGGASGPPLWSVPAADRGAAPDLAGRTLDGRSVRLSDYRGKVVVLNVWAPWCGPCRAEAPELSRAQQHLKAKGVQVLGLETDAERGAGLAFQRDHALAYPSLHDPGGRLLTRLPRRFRPQSLPYTLLVDRNGRLAGLWVSPLTEAEVRGLTRPLLRERAR</sequence>
<proteinExistence type="predicted"/>
<name>A0ABV1U5D9_9ACTN</name>
<evidence type="ECO:0000256" key="4">
    <source>
        <dbReference type="ARBA" id="ARBA00023157"/>
    </source>
</evidence>
<comment type="subcellular location">
    <subcellularLocation>
        <location evidence="1">Cell envelope</location>
    </subcellularLocation>
</comment>
<keyword evidence="5" id="KW-0676">Redox-active center</keyword>
<evidence type="ECO:0000256" key="6">
    <source>
        <dbReference type="SAM" id="SignalP"/>
    </source>
</evidence>
<keyword evidence="9" id="KW-1185">Reference proteome</keyword>
<dbReference type="PROSITE" id="PS51352">
    <property type="entry name" value="THIOREDOXIN_2"/>
    <property type="match status" value="1"/>
</dbReference>
<feature type="domain" description="Thioredoxin" evidence="7">
    <location>
        <begin position="38"/>
        <end position="180"/>
    </location>
</feature>
<keyword evidence="6" id="KW-0732">Signal</keyword>
<evidence type="ECO:0000256" key="5">
    <source>
        <dbReference type="ARBA" id="ARBA00023284"/>
    </source>
</evidence>
<feature type="signal peptide" evidence="6">
    <location>
        <begin position="1"/>
        <end position="22"/>
    </location>
</feature>
<dbReference type="SUPFAM" id="SSF52833">
    <property type="entry name" value="Thioredoxin-like"/>
    <property type="match status" value="1"/>
</dbReference>
<evidence type="ECO:0000313" key="9">
    <source>
        <dbReference type="Proteomes" id="UP001470023"/>
    </source>
</evidence>
<keyword evidence="2" id="KW-0201">Cytochrome c-type biogenesis</keyword>
<dbReference type="Pfam" id="PF00578">
    <property type="entry name" value="AhpC-TSA"/>
    <property type="match status" value="1"/>
</dbReference>
<keyword evidence="3" id="KW-0812">Transmembrane</keyword>
<dbReference type="InterPro" id="IPR000866">
    <property type="entry name" value="AhpC/TSA"/>
</dbReference>